<reference evidence="1 2" key="1">
    <citation type="journal article" date="2023" name="Microbiol. Spectr.">
        <title>Symbiosis of Carpenter Bees with Uncharacterized Lactic Acid Bacteria Showing NAD Auxotrophy.</title>
        <authorList>
            <person name="Kawasaki S."/>
            <person name="Ozawa K."/>
            <person name="Mori T."/>
            <person name="Yamamoto A."/>
            <person name="Ito M."/>
            <person name="Ohkuma M."/>
            <person name="Sakamoto M."/>
            <person name="Matsutani M."/>
        </authorList>
    </citation>
    <scope>NUCLEOTIDE SEQUENCE [LARGE SCALE GENOMIC DNA]</scope>
    <source>
        <strain evidence="1 2">XA3</strain>
    </source>
</reference>
<organism evidence="1 2">
    <name type="scientific">Xylocopilactobacillus apicola</name>
    <dbReference type="NCBI Taxonomy" id="2932184"/>
    <lineage>
        <taxon>Bacteria</taxon>
        <taxon>Bacillati</taxon>
        <taxon>Bacillota</taxon>
        <taxon>Bacilli</taxon>
        <taxon>Lactobacillales</taxon>
        <taxon>Lactobacillaceae</taxon>
        <taxon>Xylocopilactobacillus</taxon>
    </lineage>
</organism>
<dbReference type="KEGG" id="xap:XA3_00170"/>
<name>A0AAU9CYS8_9LACO</name>
<dbReference type="Gene3D" id="3.30.420.40">
    <property type="match status" value="1"/>
</dbReference>
<gene>
    <name evidence="1" type="ORF">XA3_00170</name>
</gene>
<dbReference type="SUPFAM" id="SSF53067">
    <property type="entry name" value="Actin-like ATPase domain"/>
    <property type="match status" value="1"/>
</dbReference>
<dbReference type="Proteomes" id="UP001321861">
    <property type="component" value="Chromosome"/>
</dbReference>
<dbReference type="EMBL" id="AP026802">
    <property type="protein sequence ID" value="BDR57576.1"/>
    <property type="molecule type" value="Genomic_DNA"/>
</dbReference>
<keyword evidence="2" id="KW-1185">Reference proteome</keyword>
<evidence type="ECO:0000313" key="2">
    <source>
        <dbReference type="Proteomes" id="UP001321861"/>
    </source>
</evidence>
<sequence>MKKIAAIDVGGTAVKYGLWDPDQQKLLQTFKTATPGDLTTFYDLMNQIVSRHEIRELR</sequence>
<proteinExistence type="predicted"/>
<accession>A0AAU9CYS8</accession>
<dbReference type="RefSeq" id="WP_317635536.1">
    <property type="nucleotide sequence ID" value="NZ_AP026802.1"/>
</dbReference>
<evidence type="ECO:0000313" key="1">
    <source>
        <dbReference type="EMBL" id="BDR57576.1"/>
    </source>
</evidence>
<dbReference type="InterPro" id="IPR043129">
    <property type="entry name" value="ATPase_NBD"/>
</dbReference>
<dbReference type="AlphaFoldDB" id="A0AAU9CYS8"/>
<protein>
    <submittedName>
        <fullName evidence="1">Uncharacterized protein</fullName>
    </submittedName>
</protein>